<feature type="transmembrane region" description="Helical" evidence="1">
    <location>
        <begin position="272"/>
        <end position="295"/>
    </location>
</feature>
<gene>
    <name evidence="2" type="ORF">Metlim_1636</name>
</gene>
<name>H1Z458_9EURY</name>
<evidence type="ECO:0000313" key="2">
    <source>
        <dbReference type="EMBL" id="EHQ35737.1"/>
    </source>
</evidence>
<dbReference type="OrthoDB" id="137652at2157"/>
<dbReference type="PATRIC" id="fig|937775.9.peg.1842"/>
<feature type="transmembrane region" description="Helical" evidence="1">
    <location>
        <begin position="162"/>
        <end position="187"/>
    </location>
</feature>
<feature type="transmembrane region" description="Helical" evidence="1">
    <location>
        <begin position="126"/>
        <end position="150"/>
    </location>
</feature>
<sequence length="331" mass="36422">MTEYFAFSKIDSALDKTKAVLWPFNLGIWLRLALISLFAGGITAINPFQFTGGSSDMSDFNTVMPAMGGFPDLTVVLLIILALVILFLIFGYLSSVFQFIFVDCLRTKEFRIRQYFSERVGKGARLFGFDLAVSLILILLVAVAMIALIAGFMGAGGGAMNIMFFFTMMLAIIIIAIPVALLFMLTIDFVVPIMIAKDCGVIEGWKECWNVMKRGWLQVIIYIIMKFILSVVIMIIMVIIAVIAAIIIGVPFLLAFIATIGLSSGALLSPLAVILLIAYIIILIPVVLIISVPFVTYIRMYSLEVLGAMAPEYSMTDYPDEIIAATDHSEE</sequence>
<evidence type="ECO:0000313" key="3">
    <source>
        <dbReference type="Proteomes" id="UP000005741"/>
    </source>
</evidence>
<dbReference type="STRING" id="937775.Metlim_1636"/>
<dbReference type="EMBL" id="CM001436">
    <property type="protein sequence ID" value="EHQ35737.1"/>
    <property type="molecule type" value="Genomic_DNA"/>
</dbReference>
<protein>
    <submittedName>
        <fullName evidence="2">Uncharacterized protein</fullName>
    </submittedName>
</protein>
<accession>H1Z458</accession>
<dbReference type="Pfam" id="PF24400">
    <property type="entry name" value="DUF7544"/>
    <property type="match status" value="1"/>
</dbReference>
<dbReference type="Proteomes" id="UP000005741">
    <property type="component" value="Chromosome"/>
</dbReference>
<keyword evidence="1" id="KW-0812">Transmembrane</keyword>
<feature type="transmembrane region" description="Helical" evidence="1">
    <location>
        <begin position="75"/>
        <end position="105"/>
    </location>
</feature>
<keyword evidence="3" id="KW-1185">Reference proteome</keyword>
<evidence type="ECO:0000256" key="1">
    <source>
        <dbReference type="SAM" id="Phobius"/>
    </source>
</evidence>
<feature type="transmembrane region" description="Helical" evidence="1">
    <location>
        <begin position="20"/>
        <end position="45"/>
    </location>
</feature>
<dbReference type="InParanoid" id="H1Z458"/>
<feature type="transmembrane region" description="Helical" evidence="1">
    <location>
        <begin position="227"/>
        <end position="260"/>
    </location>
</feature>
<proteinExistence type="predicted"/>
<reference evidence="2 3" key="1">
    <citation type="submission" date="2011-10" db="EMBL/GenBank/DDBJ databases">
        <title>The Improved High-Quality Draft genome of Methanoplanus limicola DSM 2279.</title>
        <authorList>
            <consortium name="US DOE Joint Genome Institute (JGI-PGF)"/>
            <person name="Lucas S."/>
            <person name="Copeland A."/>
            <person name="Lapidus A."/>
            <person name="Glavina del Rio T."/>
            <person name="Dalin E."/>
            <person name="Tice H."/>
            <person name="Bruce D."/>
            <person name="Goodwin L."/>
            <person name="Pitluck S."/>
            <person name="Peters L."/>
            <person name="Mikhailova N."/>
            <person name="Lu M."/>
            <person name="Kyrpides N."/>
            <person name="Mavromatis K."/>
            <person name="Ivanova N."/>
            <person name="Markowitz V."/>
            <person name="Cheng J.-F."/>
            <person name="Hugenholtz P."/>
            <person name="Woyke T."/>
            <person name="Wu D."/>
            <person name="Wirth R."/>
            <person name="Brambilla E.-M."/>
            <person name="Klenk H.-P."/>
            <person name="Eisen J.A."/>
        </authorList>
    </citation>
    <scope>NUCLEOTIDE SEQUENCE [LARGE SCALE GENOMIC DNA]</scope>
    <source>
        <strain evidence="2 3">DSM 2279</strain>
    </source>
</reference>
<dbReference type="HOGENOM" id="CLU_051458_0_0_2"/>
<dbReference type="AlphaFoldDB" id="H1Z458"/>
<keyword evidence="1" id="KW-1133">Transmembrane helix</keyword>
<dbReference type="InterPro" id="IPR055966">
    <property type="entry name" value="DUF7544"/>
</dbReference>
<keyword evidence="1" id="KW-0472">Membrane</keyword>
<organism evidence="2 3">
    <name type="scientific">Methanoplanus limicola DSM 2279</name>
    <dbReference type="NCBI Taxonomy" id="937775"/>
    <lineage>
        <taxon>Archaea</taxon>
        <taxon>Methanobacteriati</taxon>
        <taxon>Methanobacteriota</taxon>
        <taxon>Stenosarchaea group</taxon>
        <taxon>Methanomicrobia</taxon>
        <taxon>Methanomicrobiales</taxon>
        <taxon>Methanomicrobiaceae</taxon>
        <taxon>Methanoplanus</taxon>
    </lineage>
</organism>
<dbReference type="RefSeq" id="WP_004077543.1">
    <property type="nucleotide sequence ID" value="NZ_CM001436.1"/>
</dbReference>